<feature type="compositionally biased region" description="Basic and acidic residues" evidence="1">
    <location>
        <begin position="137"/>
        <end position="162"/>
    </location>
</feature>
<accession>A0A507AWM9</accession>
<evidence type="ECO:0000256" key="1">
    <source>
        <dbReference type="SAM" id="MobiDB-lite"/>
    </source>
</evidence>
<gene>
    <name evidence="2" type="ORF">E0L32_007375</name>
</gene>
<dbReference type="AlphaFoldDB" id="A0A507AWM9"/>
<feature type="region of interest" description="Disordered" evidence="1">
    <location>
        <begin position="137"/>
        <end position="167"/>
    </location>
</feature>
<organism evidence="2 3">
    <name type="scientific">Thyridium curvatum</name>
    <dbReference type="NCBI Taxonomy" id="1093900"/>
    <lineage>
        <taxon>Eukaryota</taxon>
        <taxon>Fungi</taxon>
        <taxon>Dikarya</taxon>
        <taxon>Ascomycota</taxon>
        <taxon>Pezizomycotina</taxon>
        <taxon>Sordariomycetes</taxon>
        <taxon>Sordariomycetidae</taxon>
        <taxon>Thyridiales</taxon>
        <taxon>Thyridiaceae</taxon>
        <taxon>Thyridium</taxon>
    </lineage>
</organism>
<keyword evidence="3" id="KW-1185">Reference proteome</keyword>
<sequence>MFHSFSNGRHCKFVVIENAKLTIAIRKIWMLSRIRHCFTLPTRRMKKRQIDILANVAPIMNHGWPRKSNSKALAELRMELPSMMLKTVPINATTLQTPRASCQYAANTLAKLPRWTYQGNADGVVVHPDIVADPLAHAEPHDAGRKGEARGAHRDGEKDRPSRKVCRHGRAAAQLKGEEKGTLVACSLF</sequence>
<dbReference type="RefSeq" id="XP_030993588.1">
    <property type="nucleotide sequence ID" value="XM_031142112.1"/>
</dbReference>
<dbReference type="Proteomes" id="UP000319257">
    <property type="component" value="Unassembled WGS sequence"/>
</dbReference>
<evidence type="ECO:0000313" key="2">
    <source>
        <dbReference type="EMBL" id="TPX11877.1"/>
    </source>
</evidence>
<protein>
    <submittedName>
        <fullName evidence="2">Uncharacterized protein</fullName>
    </submittedName>
</protein>
<proteinExistence type="predicted"/>
<dbReference type="InParanoid" id="A0A507AWM9"/>
<dbReference type="GeneID" id="41974822"/>
<reference evidence="2 3" key="1">
    <citation type="submission" date="2019-06" db="EMBL/GenBank/DDBJ databases">
        <title>Draft genome sequence of the filamentous fungus Phialemoniopsis curvata isolated from diesel fuel.</title>
        <authorList>
            <person name="Varaljay V.A."/>
            <person name="Lyon W.J."/>
            <person name="Crouch A.L."/>
            <person name="Drake C.E."/>
            <person name="Hollomon J.M."/>
            <person name="Nadeau L.J."/>
            <person name="Nunn H.S."/>
            <person name="Stevenson B.S."/>
            <person name="Bojanowski C.L."/>
            <person name="Crookes-Goodson W.J."/>
        </authorList>
    </citation>
    <scope>NUCLEOTIDE SEQUENCE [LARGE SCALE GENOMIC DNA]</scope>
    <source>
        <strain evidence="2 3">D216</strain>
    </source>
</reference>
<comment type="caution">
    <text evidence="2">The sequence shown here is derived from an EMBL/GenBank/DDBJ whole genome shotgun (WGS) entry which is preliminary data.</text>
</comment>
<evidence type="ECO:0000313" key="3">
    <source>
        <dbReference type="Proteomes" id="UP000319257"/>
    </source>
</evidence>
<dbReference type="EMBL" id="SKBQ01000045">
    <property type="protein sequence ID" value="TPX11877.1"/>
    <property type="molecule type" value="Genomic_DNA"/>
</dbReference>
<name>A0A507AWM9_9PEZI</name>